<feature type="domain" description="HAMP" evidence="7">
    <location>
        <begin position="202"/>
        <end position="254"/>
    </location>
</feature>
<dbReference type="Gene3D" id="1.10.287.950">
    <property type="entry name" value="Methyl-accepting chemotaxis protein"/>
    <property type="match status" value="1"/>
</dbReference>
<name>A0A1T5DFT1_9FIRM</name>
<keyword evidence="4" id="KW-0175">Coiled coil</keyword>
<evidence type="ECO:0000313" key="8">
    <source>
        <dbReference type="EMBL" id="SKB70598.1"/>
    </source>
</evidence>
<dbReference type="InterPro" id="IPR003660">
    <property type="entry name" value="HAMP_dom"/>
</dbReference>
<dbReference type="PROSITE" id="PS50885">
    <property type="entry name" value="HAMP"/>
    <property type="match status" value="1"/>
</dbReference>
<dbReference type="SMART" id="SM00283">
    <property type="entry name" value="MA"/>
    <property type="match status" value="1"/>
</dbReference>
<feature type="transmembrane region" description="Helical" evidence="5">
    <location>
        <begin position="181"/>
        <end position="200"/>
    </location>
</feature>
<keyword evidence="5" id="KW-0812">Transmembrane</keyword>
<protein>
    <submittedName>
        <fullName evidence="8">Methyl-accepting chemotaxis protein</fullName>
    </submittedName>
</protein>
<evidence type="ECO:0000259" key="7">
    <source>
        <dbReference type="PROSITE" id="PS50885"/>
    </source>
</evidence>
<gene>
    <name evidence="8" type="ORF">SAMN02745120_2776</name>
</gene>
<evidence type="ECO:0000256" key="1">
    <source>
        <dbReference type="ARBA" id="ARBA00023224"/>
    </source>
</evidence>
<evidence type="ECO:0000313" key="9">
    <source>
        <dbReference type="Proteomes" id="UP000243406"/>
    </source>
</evidence>
<dbReference type="Proteomes" id="UP000243406">
    <property type="component" value="Unassembled WGS sequence"/>
</dbReference>
<accession>A0A1T5DFT1</accession>
<dbReference type="GO" id="GO:0016020">
    <property type="term" value="C:membrane"/>
    <property type="evidence" value="ECO:0007669"/>
    <property type="project" value="InterPro"/>
</dbReference>
<feature type="domain" description="Methyl-accepting transducer" evidence="6">
    <location>
        <begin position="280"/>
        <end position="509"/>
    </location>
</feature>
<keyword evidence="5" id="KW-1133">Transmembrane helix</keyword>
<keyword evidence="9" id="KW-1185">Reference proteome</keyword>
<dbReference type="AlphaFoldDB" id="A0A1T5DFT1"/>
<evidence type="ECO:0000256" key="3">
    <source>
        <dbReference type="PROSITE-ProRule" id="PRU00284"/>
    </source>
</evidence>
<sequence>MTVKAKLYLGYFSFVVIIVILGVFGLVKMNEMNQNMQTMYEVDVKAIDYIKSAQYNFALVQRAEKNILLSKTEEEKQEHYMHFEKRYNEDIYGNLSTFESISNTDLSMLIQEIKDFQELQAQAIEESITGDQSKAVERSLGIMEQADSINTEFVNLVDQQMGEVEHHYNISLSEYETTKKMVFIAVLLSVLLSVLIGYMISRYINRQLNKALNFSNNLAQGIFNNPVTGGKADEFGHLFSSLNKTLTTLIDMISGTKNISSDLDQDSEQLNAIVIEMKETLNSINEEVNELVKLNQVVEDKAESSNGRIEVMLEETALISGNTEEAKATADILKNKSEDLDTSLAIVSDKNQYVSHSINDVVVSVDALKHVADSIGNITTMIRGISKQTSLLALNANIEAARAGESGRGFAVVANEIKDLAEESSGATDEIDTMVREVQTNIEKVVSRIQETNYEINSSHSQFADMMNISKELAGEVDKVVGNILSVNERIEDFVKSSKEIGVNSEEILKAVKSNHQTTTEIHMAIENQMNTFEHVVDTSNQLKNKSVMLTESVEKFVIE</sequence>
<evidence type="ECO:0000259" key="6">
    <source>
        <dbReference type="PROSITE" id="PS50111"/>
    </source>
</evidence>
<dbReference type="Gene3D" id="6.10.340.10">
    <property type="match status" value="1"/>
</dbReference>
<dbReference type="Pfam" id="PF12729">
    <property type="entry name" value="4HB_MCP_1"/>
    <property type="match status" value="1"/>
</dbReference>
<keyword evidence="5" id="KW-0472">Membrane</keyword>
<dbReference type="EMBL" id="FUYN01000009">
    <property type="protein sequence ID" value="SKB70598.1"/>
    <property type="molecule type" value="Genomic_DNA"/>
</dbReference>
<feature type="transmembrane region" description="Helical" evidence="5">
    <location>
        <begin position="6"/>
        <end position="27"/>
    </location>
</feature>
<dbReference type="OrthoDB" id="1706317at2"/>
<comment type="similarity">
    <text evidence="2">Belongs to the methyl-accepting chemotaxis (MCP) protein family.</text>
</comment>
<dbReference type="InterPro" id="IPR024478">
    <property type="entry name" value="HlyB_4HB_MCP"/>
</dbReference>
<reference evidence="9" key="1">
    <citation type="submission" date="2017-02" db="EMBL/GenBank/DDBJ databases">
        <authorList>
            <person name="Varghese N."/>
            <person name="Submissions S."/>
        </authorList>
    </citation>
    <scope>NUCLEOTIDE SEQUENCE [LARGE SCALE GENOMIC DNA]</scope>
    <source>
        <strain evidence="9">ATCC 35199</strain>
    </source>
</reference>
<evidence type="ECO:0000256" key="5">
    <source>
        <dbReference type="SAM" id="Phobius"/>
    </source>
</evidence>
<dbReference type="PANTHER" id="PTHR32089:SF112">
    <property type="entry name" value="LYSOZYME-LIKE PROTEIN-RELATED"/>
    <property type="match status" value="1"/>
</dbReference>
<dbReference type="SUPFAM" id="SSF58104">
    <property type="entry name" value="Methyl-accepting chemotaxis protein (MCP) signaling domain"/>
    <property type="match status" value="1"/>
</dbReference>
<dbReference type="PANTHER" id="PTHR32089">
    <property type="entry name" value="METHYL-ACCEPTING CHEMOTAXIS PROTEIN MCPB"/>
    <property type="match status" value="1"/>
</dbReference>
<dbReference type="GO" id="GO:0007165">
    <property type="term" value="P:signal transduction"/>
    <property type="evidence" value="ECO:0007669"/>
    <property type="project" value="UniProtKB-KW"/>
</dbReference>
<evidence type="ECO:0000256" key="4">
    <source>
        <dbReference type="SAM" id="Coils"/>
    </source>
</evidence>
<dbReference type="PROSITE" id="PS50111">
    <property type="entry name" value="CHEMOTAXIS_TRANSDUC_2"/>
    <property type="match status" value="1"/>
</dbReference>
<evidence type="ECO:0000256" key="2">
    <source>
        <dbReference type="ARBA" id="ARBA00029447"/>
    </source>
</evidence>
<feature type="coiled-coil region" evidence="4">
    <location>
        <begin position="267"/>
        <end position="301"/>
    </location>
</feature>
<dbReference type="RefSeq" id="WP_159446484.1">
    <property type="nucleotide sequence ID" value="NZ_FUYN01000009.1"/>
</dbReference>
<dbReference type="Pfam" id="PF00015">
    <property type="entry name" value="MCPsignal"/>
    <property type="match status" value="1"/>
</dbReference>
<keyword evidence="1 3" id="KW-0807">Transducer</keyword>
<dbReference type="InterPro" id="IPR004089">
    <property type="entry name" value="MCPsignal_dom"/>
</dbReference>
<organism evidence="8 9">
    <name type="scientific">Acetoanaerobium noterae</name>
    <dbReference type="NCBI Taxonomy" id="745369"/>
    <lineage>
        <taxon>Bacteria</taxon>
        <taxon>Bacillati</taxon>
        <taxon>Bacillota</taxon>
        <taxon>Clostridia</taxon>
        <taxon>Peptostreptococcales</taxon>
        <taxon>Filifactoraceae</taxon>
        <taxon>Acetoanaerobium</taxon>
    </lineage>
</organism>
<proteinExistence type="inferred from homology"/>